<dbReference type="Proteomes" id="UP000664357">
    <property type="component" value="Unassembled WGS sequence"/>
</dbReference>
<evidence type="ECO:0000259" key="1">
    <source>
        <dbReference type="PROSITE" id="PS51186"/>
    </source>
</evidence>
<feature type="domain" description="N-acetyltransferase" evidence="1">
    <location>
        <begin position="1"/>
        <end position="131"/>
    </location>
</feature>
<dbReference type="InterPro" id="IPR016181">
    <property type="entry name" value="Acyl_CoA_acyltransferase"/>
</dbReference>
<accession>A0ABV0EUY9</accession>
<proteinExistence type="predicted"/>
<name>A0ABV0EUY9_9ENTE</name>
<evidence type="ECO:0000313" key="2">
    <source>
        <dbReference type="EMBL" id="MEO1772444.1"/>
    </source>
</evidence>
<comment type="caution">
    <text evidence="2">The sequence shown here is derived from an EMBL/GenBank/DDBJ whole genome shotgun (WGS) entry which is preliminary data.</text>
</comment>
<dbReference type="CDD" id="cd04301">
    <property type="entry name" value="NAT_SF"/>
    <property type="match status" value="1"/>
</dbReference>
<reference evidence="2 3" key="2">
    <citation type="submission" date="2024-02" db="EMBL/GenBank/DDBJ databases">
        <title>The Genome Sequence of Enterococcus sp. DIV0159.</title>
        <authorList>
            <person name="Earl A."/>
            <person name="Manson A."/>
            <person name="Gilmore M."/>
            <person name="Sanders J."/>
            <person name="Shea T."/>
            <person name="Howe W."/>
            <person name="Livny J."/>
            <person name="Cuomo C."/>
            <person name="Neafsey D."/>
            <person name="Birren B."/>
        </authorList>
    </citation>
    <scope>NUCLEOTIDE SEQUENCE [LARGE SCALE GENOMIC DNA]</scope>
    <source>
        <strain evidence="2 3">665A</strain>
    </source>
</reference>
<organism evidence="2 3">
    <name type="scientific">Candidatus Enterococcus ferrettii</name>
    <dbReference type="NCBI Taxonomy" id="2815324"/>
    <lineage>
        <taxon>Bacteria</taxon>
        <taxon>Bacillati</taxon>
        <taxon>Bacillota</taxon>
        <taxon>Bacilli</taxon>
        <taxon>Lactobacillales</taxon>
        <taxon>Enterococcaceae</taxon>
        <taxon>Enterococcus</taxon>
    </lineage>
</organism>
<keyword evidence="3" id="KW-1185">Reference proteome</keyword>
<dbReference type="Gene3D" id="3.40.630.30">
    <property type="match status" value="1"/>
</dbReference>
<reference evidence="2 3" key="1">
    <citation type="submission" date="2021-03" db="EMBL/GenBank/DDBJ databases">
        <authorList>
            <person name="Gilmore M.S."/>
            <person name="Schwartzman J."/>
            <person name="Van Tyne D."/>
            <person name="Martin M."/>
            <person name="Earl A.M."/>
            <person name="Manson A.L."/>
            <person name="Straub T."/>
            <person name="Salamzade R."/>
            <person name="Saavedra J."/>
            <person name="Lebreton F."/>
            <person name="Prichula J."/>
            <person name="Schaufler K."/>
            <person name="Gaca A."/>
            <person name="Sgardioli B."/>
            <person name="Wagenaar J."/>
            <person name="Strong T."/>
        </authorList>
    </citation>
    <scope>NUCLEOTIDE SEQUENCE [LARGE SCALE GENOMIC DNA]</scope>
    <source>
        <strain evidence="2 3">665A</strain>
    </source>
</reference>
<gene>
    <name evidence="2" type="ORF">JZO67_004426</name>
</gene>
<sequence length="135" mass="16318">MQIRLAVTKDSQFLDQNDPHIEKQELLNSIHLNRVYIIEENRQKIGWLRYNYFWDSIPFMTMLYFFEEYRGQGYGRQAVEFWESEMQEFDYKRVMTSTVSTEFAQHFYHKLGYVPIGGFTPLGEPYEIMLEKVFG</sequence>
<dbReference type="SUPFAM" id="SSF55729">
    <property type="entry name" value="Acyl-CoA N-acyltransferases (Nat)"/>
    <property type="match status" value="1"/>
</dbReference>
<evidence type="ECO:0000313" key="3">
    <source>
        <dbReference type="Proteomes" id="UP000664357"/>
    </source>
</evidence>
<dbReference type="RefSeq" id="WP_207704044.1">
    <property type="nucleotide sequence ID" value="NZ_JAFREL020000004.1"/>
</dbReference>
<protein>
    <recommendedName>
        <fullName evidence="1">N-acetyltransferase domain-containing protein</fullName>
    </recommendedName>
</protein>
<dbReference type="InterPro" id="IPR000182">
    <property type="entry name" value="GNAT_dom"/>
</dbReference>
<dbReference type="Pfam" id="PF00583">
    <property type="entry name" value="Acetyltransf_1"/>
    <property type="match status" value="1"/>
</dbReference>
<dbReference type="EMBL" id="JAFREL020000004">
    <property type="protein sequence ID" value="MEO1772444.1"/>
    <property type="molecule type" value="Genomic_DNA"/>
</dbReference>
<dbReference type="PROSITE" id="PS51186">
    <property type="entry name" value="GNAT"/>
    <property type="match status" value="1"/>
</dbReference>